<keyword evidence="7" id="KW-0067">ATP-binding</keyword>
<feature type="transmembrane region" description="Helical" evidence="9">
    <location>
        <begin position="62"/>
        <end position="80"/>
    </location>
</feature>
<dbReference type="InterPro" id="IPR050482">
    <property type="entry name" value="Sensor_HK_TwoCompSys"/>
</dbReference>
<dbReference type="GO" id="GO:0000155">
    <property type="term" value="F:phosphorelay sensor kinase activity"/>
    <property type="evidence" value="ECO:0007669"/>
    <property type="project" value="InterPro"/>
</dbReference>
<dbReference type="AlphaFoldDB" id="A0A0X8XU86"/>
<keyword evidence="12" id="KW-1185">Reference proteome</keyword>
<proteinExistence type="predicted"/>
<evidence type="ECO:0000313" key="11">
    <source>
        <dbReference type="EMBL" id="CUU64784.1"/>
    </source>
</evidence>
<dbReference type="GO" id="GO:0016020">
    <property type="term" value="C:membrane"/>
    <property type="evidence" value="ECO:0007669"/>
    <property type="project" value="InterPro"/>
</dbReference>
<dbReference type="RefSeq" id="WP_082796347.1">
    <property type="nucleotide sequence ID" value="NZ_FAUH01000001.1"/>
</dbReference>
<dbReference type="InterPro" id="IPR011712">
    <property type="entry name" value="Sig_transdc_His_kin_sub3_dim/P"/>
</dbReference>
<feature type="transmembrane region" description="Helical" evidence="9">
    <location>
        <begin position="92"/>
        <end position="119"/>
    </location>
</feature>
<feature type="transmembrane region" description="Helical" evidence="9">
    <location>
        <begin position="131"/>
        <end position="153"/>
    </location>
</feature>
<protein>
    <recommendedName>
        <fullName evidence="2">histidine kinase</fullName>
        <ecNumber evidence="2">2.7.13.3</ecNumber>
    </recommendedName>
</protein>
<comment type="catalytic activity">
    <reaction evidence="1">
        <text>ATP + protein L-histidine = ADP + protein N-phospho-L-histidine.</text>
        <dbReference type="EC" id="2.7.13.3"/>
    </reaction>
</comment>
<dbReference type="Pfam" id="PF07730">
    <property type="entry name" value="HisKA_3"/>
    <property type="match status" value="1"/>
</dbReference>
<keyword evidence="5" id="KW-0547">Nucleotide-binding</keyword>
<organism evidence="11 12">
    <name type="scientific">Corynebacterium variabile</name>
    <dbReference type="NCBI Taxonomy" id="1727"/>
    <lineage>
        <taxon>Bacteria</taxon>
        <taxon>Bacillati</taxon>
        <taxon>Actinomycetota</taxon>
        <taxon>Actinomycetes</taxon>
        <taxon>Mycobacteriales</taxon>
        <taxon>Corynebacteriaceae</taxon>
        <taxon>Corynebacterium</taxon>
    </lineage>
</organism>
<dbReference type="Gene3D" id="1.20.5.1930">
    <property type="match status" value="1"/>
</dbReference>
<sequence>MSDLNGTDSTAPSFALQATPGPFWCDRGFWVQFVIQSALFLFFGGIDLAGAVNTRVEDTDPVSAVILSVGYLVVFVGLLVQRRRPEAGLTVVAVGLVVAAVALSEVYILAAGIVGYEAWFIAGYIRRRRRAWLGALLVGALAGATLAVLAPYVELSWVADLSREELYGESASLRELLFVLSILLVLIVVSVALCWQLGLGVRRQHQQMENLAARAELAAVTERNRIAREMHDIVAHSLTAVIAQADGGRYAGKKRPELAIEALDTIAATGREALAQMRQLLSVLREGETRDTGSAPGVDGVPGLVDDARRSGLEISLDIRGDAREVPATLGLTVYRTVQESLTNVLKHAGKVRTQVVMDWTAPGALLVSVDNAPGQGLVDATSAAGGAGGQGLIGLKERARVHEGMASWGASAVFPGGWRVAVKLAA</sequence>
<gene>
    <name evidence="11" type="ORF">CVAR292_00088</name>
</gene>
<evidence type="ECO:0000256" key="4">
    <source>
        <dbReference type="ARBA" id="ARBA00022679"/>
    </source>
</evidence>
<evidence type="ECO:0000259" key="10">
    <source>
        <dbReference type="Pfam" id="PF07730"/>
    </source>
</evidence>
<dbReference type="OrthoDB" id="227596at2"/>
<dbReference type="GO" id="GO:0005524">
    <property type="term" value="F:ATP binding"/>
    <property type="evidence" value="ECO:0007669"/>
    <property type="project" value="UniProtKB-KW"/>
</dbReference>
<dbReference type="PANTHER" id="PTHR24421">
    <property type="entry name" value="NITRATE/NITRITE SENSOR PROTEIN NARX-RELATED"/>
    <property type="match status" value="1"/>
</dbReference>
<feature type="transmembrane region" description="Helical" evidence="9">
    <location>
        <begin position="29"/>
        <end position="50"/>
    </location>
</feature>
<dbReference type="GO" id="GO:0046983">
    <property type="term" value="F:protein dimerization activity"/>
    <property type="evidence" value="ECO:0007669"/>
    <property type="project" value="InterPro"/>
</dbReference>
<reference evidence="12" key="1">
    <citation type="submission" date="2015-11" db="EMBL/GenBank/DDBJ databases">
        <authorList>
            <person name="Dugat-Bony E."/>
        </authorList>
    </citation>
    <scope>NUCLEOTIDE SEQUENCE [LARGE SCALE GENOMIC DNA]</scope>
    <source>
        <strain evidence="12">Mu292</strain>
    </source>
</reference>
<dbReference type="InterPro" id="IPR036890">
    <property type="entry name" value="HATPase_C_sf"/>
</dbReference>
<accession>A0A0X8XU86</accession>
<evidence type="ECO:0000313" key="12">
    <source>
        <dbReference type="Proteomes" id="UP000182498"/>
    </source>
</evidence>
<evidence type="ECO:0000256" key="8">
    <source>
        <dbReference type="ARBA" id="ARBA00023012"/>
    </source>
</evidence>
<keyword evidence="9" id="KW-0472">Membrane</keyword>
<keyword evidence="9" id="KW-0812">Transmembrane</keyword>
<evidence type="ECO:0000256" key="3">
    <source>
        <dbReference type="ARBA" id="ARBA00022553"/>
    </source>
</evidence>
<keyword evidence="6 11" id="KW-0418">Kinase</keyword>
<dbReference type="EC" id="2.7.13.3" evidence="2"/>
<dbReference type="PANTHER" id="PTHR24421:SF10">
    <property type="entry name" value="NITRATE_NITRITE SENSOR PROTEIN NARQ"/>
    <property type="match status" value="1"/>
</dbReference>
<dbReference type="Proteomes" id="UP000182498">
    <property type="component" value="Unassembled WGS sequence"/>
</dbReference>
<evidence type="ECO:0000256" key="2">
    <source>
        <dbReference type="ARBA" id="ARBA00012438"/>
    </source>
</evidence>
<dbReference type="EMBL" id="FAUH01000001">
    <property type="protein sequence ID" value="CUU64784.1"/>
    <property type="molecule type" value="Genomic_DNA"/>
</dbReference>
<evidence type="ECO:0000256" key="7">
    <source>
        <dbReference type="ARBA" id="ARBA00022840"/>
    </source>
</evidence>
<evidence type="ECO:0000256" key="1">
    <source>
        <dbReference type="ARBA" id="ARBA00000085"/>
    </source>
</evidence>
<name>A0A0X8XU86_9CORY</name>
<dbReference type="Gene3D" id="3.30.565.10">
    <property type="entry name" value="Histidine kinase-like ATPase, C-terminal domain"/>
    <property type="match status" value="1"/>
</dbReference>
<feature type="transmembrane region" description="Helical" evidence="9">
    <location>
        <begin position="176"/>
        <end position="198"/>
    </location>
</feature>
<keyword evidence="3" id="KW-0597">Phosphoprotein</keyword>
<keyword evidence="8" id="KW-0902">Two-component regulatory system</keyword>
<keyword evidence="4" id="KW-0808">Transferase</keyword>
<evidence type="ECO:0000256" key="6">
    <source>
        <dbReference type="ARBA" id="ARBA00022777"/>
    </source>
</evidence>
<evidence type="ECO:0000256" key="9">
    <source>
        <dbReference type="SAM" id="Phobius"/>
    </source>
</evidence>
<evidence type="ECO:0000256" key="5">
    <source>
        <dbReference type="ARBA" id="ARBA00022741"/>
    </source>
</evidence>
<feature type="domain" description="Signal transduction histidine kinase subgroup 3 dimerisation and phosphoacceptor" evidence="10">
    <location>
        <begin position="222"/>
        <end position="287"/>
    </location>
</feature>
<keyword evidence="9" id="KW-1133">Transmembrane helix</keyword>